<dbReference type="EMBL" id="HG938354">
    <property type="protein sequence ID" value="CDN51537.1"/>
    <property type="molecule type" value="Genomic_DNA"/>
</dbReference>
<reference evidence="6" key="1">
    <citation type="journal article" date="2014" name="BMC Genomics">
        <title>Genome sequencing of two Neorhizobium galegae strains reveals a noeT gene responsible for the unusual acetylation of the nodulation factors.</title>
        <authorList>
            <person name="Osterman J."/>
            <person name="Marsh J."/>
            <person name="Laine P.K."/>
            <person name="Zeng Z."/>
            <person name="Alatalo E."/>
            <person name="Sullivan J.T."/>
            <person name="Young J.P."/>
            <person name="Thomas-Oates J."/>
            <person name="Paulin L."/>
            <person name="Lindstrom K."/>
        </authorList>
    </citation>
    <scope>NUCLEOTIDE SEQUENCE [LARGE SCALE GENOMIC DNA]</scope>
    <source>
        <strain evidence="6">HAMBI 540</strain>
    </source>
</reference>
<evidence type="ECO:0000256" key="1">
    <source>
        <dbReference type="ARBA" id="ARBA00023015"/>
    </source>
</evidence>
<dbReference type="SMART" id="SM00895">
    <property type="entry name" value="FCD"/>
    <property type="match status" value="1"/>
</dbReference>
<name>A0A068SZ99_NEOGA</name>
<keyword evidence="3" id="KW-0804">Transcription</keyword>
<proteinExistence type="predicted"/>
<dbReference type="GeneID" id="24260027"/>
<keyword evidence="2" id="KW-0238">DNA-binding</keyword>
<dbReference type="InterPro" id="IPR000524">
    <property type="entry name" value="Tscrpt_reg_HTH_GntR"/>
</dbReference>
<dbReference type="Pfam" id="PF07729">
    <property type="entry name" value="FCD"/>
    <property type="match status" value="1"/>
</dbReference>
<keyword evidence="1" id="KW-0805">Transcription regulation</keyword>
<dbReference type="InterPro" id="IPR036390">
    <property type="entry name" value="WH_DNA-bd_sf"/>
</dbReference>
<gene>
    <name evidence="5" type="ORF">RG540_PA08610</name>
</gene>
<dbReference type="PANTHER" id="PTHR43537">
    <property type="entry name" value="TRANSCRIPTIONAL REGULATOR, GNTR FAMILY"/>
    <property type="match status" value="1"/>
</dbReference>
<dbReference type="HOGENOM" id="CLU_017584_5_5_5"/>
<dbReference type="Gene3D" id="1.20.120.530">
    <property type="entry name" value="GntR ligand-binding domain-like"/>
    <property type="match status" value="1"/>
</dbReference>
<dbReference type="Pfam" id="PF00392">
    <property type="entry name" value="GntR"/>
    <property type="match status" value="1"/>
</dbReference>
<dbReference type="InterPro" id="IPR036388">
    <property type="entry name" value="WH-like_DNA-bd_sf"/>
</dbReference>
<dbReference type="Proteomes" id="UP000028181">
    <property type="component" value="Plasmid pHAMBI540a"/>
</dbReference>
<dbReference type="PROSITE" id="PS50949">
    <property type="entry name" value="HTH_GNTR"/>
    <property type="match status" value="1"/>
</dbReference>
<evidence type="ECO:0000313" key="6">
    <source>
        <dbReference type="Proteomes" id="UP000028181"/>
    </source>
</evidence>
<organism evidence="5 6">
    <name type="scientific">Neorhizobium galegae bv. orientalis str. HAMBI 540</name>
    <dbReference type="NCBI Taxonomy" id="1028800"/>
    <lineage>
        <taxon>Bacteria</taxon>
        <taxon>Pseudomonadati</taxon>
        <taxon>Pseudomonadota</taxon>
        <taxon>Alphaproteobacteria</taxon>
        <taxon>Hyphomicrobiales</taxon>
        <taxon>Rhizobiaceae</taxon>
        <taxon>Rhizobium/Agrobacterium group</taxon>
        <taxon>Neorhizobium</taxon>
    </lineage>
</organism>
<evidence type="ECO:0000259" key="4">
    <source>
        <dbReference type="PROSITE" id="PS50949"/>
    </source>
</evidence>
<dbReference type="InterPro" id="IPR008920">
    <property type="entry name" value="TF_FadR/GntR_C"/>
</dbReference>
<keyword evidence="6" id="KW-1185">Reference proteome</keyword>
<sequence>MNTLLDEPIADGEPDATQLILTDIQSGILQPGTWLKQVDLETRYGRGRNEIRRALDRLAQKRVVEHVPNRGYHVYKADGKQADDIAEIRILLETGVVPKAVATATADDISNLRVLAERFESLILHGTVLELYEANLNFHRAFVQLSGNGELDGIIAELRQRTSSAPVSQWKTRARIEQSAREHHEMIDLLEAGNASKLKALIERHIRQR</sequence>
<geneLocation type="plasmid" evidence="6">
    <name>II</name>
</geneLocation>
<evidence type="ECO:0000256" key="3">
    <source>
        <dbReference type="ARBA" id="ARBA00023163"/>
    </source>
</evidence>
<dbReference type="PATRIC" id="fig|1028800.3.peg.5488"/>
<dbReference type="SMART" id="SM00345">
    <property type="entry name" value="HTH_GNTR"/>
    <property type="match status" value="1"/>
</dbReference>
<evidence type="ECO:0000313" key="5">
    <source>
        <dbReference type="EMBL" id="CDN51537.1"/>
    </source>
</evidence>
<feature type="domain" description="HTH gntR-type" evidence="4">
    <location>
        <begin position="10"/>
        <end position="77"/>
    </location>
</feature>
<dbReference type="RefSeq" id="WP_041365044.1">
    <property type="nucleotide sequence ID" value="NZ_HG938354.1"/>
</dbReference>
<dbReference type="OrthoDB" id="6087511at2"/>
<dbReference type="PANTHER" id="PTHR43537:SF45">
    <property type="entry name" value="GNTR FAMILY REGULATORY PROTEIN"/>
    <property type="match status" value="1"/>
</dbReference>
<dbReference type="GO" id="GO:0003700">
    <property type="term" value="F:DNA-binding transcription factor activity"/>
    <property type="evidence" value="ECO:0007669"/>
    <property type="project" value="InterPro"/>
</dbReference>
<accession>A0A068SZ99</accession>
<dbReference type="KEGG" id="ngg:RG540_PA08610"/>
<dbReference type="SUPFAM" id="SSF48008">
    <property type="entry name" value="GntR ligand-binding domain-like"/>
    <property type="match status" value="1"/>
</dbReference>
<dbReference type="eggNOG" id="COG1802">
    <property type="taxonomic scope" value="Bacteria"/>
</dbReference>
<evidence type="ECO:0000256" key="2">
    <source>
        <dbReference type="ARBA" id="ARBA00023125"/>
    </source>
</evidence>
<dbReference type="SUPFAM" id="SSF46785">
    <property type="entry name" value="Winged helix' DNA-binding domain"/>
    <property type="match status" value="1"/>
</dbReference>
<keyword evidence="5" id="KW-0614">Plasmid</keyword>
<dbReference type="AlphaFoldDB" id="A0A068SZ99"/>
<protein>
    <submittedName>
        <fullName evidence="5">Transcriptional regulator, GntR family</fullName>
    </submittedName>
</protein>
<dbReference type="InterPro" id="IPR011711">
    <property type="entry name" value="GntR_C"/>
</dbReference>
<dbReference type="Gene3D" id="1.10.10.10">
    <property type="entry name" value="Winged helix-like DNA-binding domain superfamily/Winged helix DNA-binding domain"/>
    <property type="match status" value="1"/>
</dbReference>
<dbReference type="GO" id="GO:0003677">
    <property type="term" value="F:DNA binding"/>
    <property type="evidence" value="ECO:0007669"/>
    <property type="project" value="UniProtKB-KW"/>
</dbReference>